<dbReference type="Proteomes" id="UP000245884">
    <property type="component" value="Unassembled WGS sequence"/>
</dbReference>
<protein>
    <submittedName>
        <fullName evidence="1">Uncharacterized protein</fullName>
    </submittedName>
</protein>
<keyword evidence="2" id="KW-1185">Reference proteome</keyword>
<proteinExistence type="predicted"/>
<evidence type="ECO:0000313" key="2">
    <source>
        <dbReference type="Proteomes" id="UP000245884"/>
    </source>
</evidence>
<dbReference type="AlphaFoldDB" id="A0A316UPG0"/>
<sequence>MTTLRPPLHATTRSFEVAGPLSETSALDEEHRRLAGHDLERDDFKGLEPINIACASNFAVEAFVAAYCRTSRGAQEYNHRLNERLGAPPPHIIGLNGTTCLPTHLATVTHAGGCMRTDQQTAIERKELAEKMMAGGVAMTLVSNKGAGAREGNLNLYAPRWFVDNGHHKIPLPPVTCDRLQAEGPLPDRSSALIKIVPRHASSINAMGAFEDVLWLKVWAIQIEVRGRVATMEWPYFPTVSVPASAFIASAKAGTGHPSLEVIATPDTSGLTPARDWPISALRADRPAEWSRERDVQTISLALGTLRASVWKQAQKTSEDT</sequence>
<dbReference type="RefSeq" id="XP_025360843.1">
    <property type="nucleotide sequence ID" value="XM_025509308.1"/>
</dbReference>
<dbReference type="EMBL" id="KZ819672">
    <property type="protein sequence ID" value="PWN26231.1"/>
    <property type="molecule type" value="Genomic_DNA"/>
</dbReference>
<dbReference type="GeneID" id="37031131"/>
<gene>
    <name evidence="1" type="ORF">BDZ90DRAFT_280764</name>
</gene>
<reference evidence="1 2" key="1">
    <citation type="journal article" date="2018" name="Mol. Biol. Evol.">
        <title>Broad Genomic Sampling Reveals a Smut Pathogenic Ancestry of the Fungal Clade Ustilaginomycotina.</title>
        <authorList>
            <person name="Kijpornyongpan T."/>
            <person name="Mondo S.J."/>
            <person name="Barry K."/>
            <person name="Sandor L."/>
            <person name="Lee J."/>
            <person name="Lipzen A."/>
            <person name="Pangilinan J."/>
            <person name="LaButti K."/>
            <person name="Hainaut M."/>
            <person name="Henrissat B."/>
            <person name="Grigoriev I.V."/>
            <person name="Spatafora J.W."/>
            <person name="Aime M.C."/>
        </authorList>
    </citation>
    <scope>NUCLEOTIDE SEQUENCE [LARGE SCALE GENOMIC DNA]</scope>
    <source>
        <strain evidence="1 2">MCA 5214</strain>
    </source>
</reference>
<name>A0A316UPG0_9BASI</name>
<evidence type="ECO:0000313" key="1">
    <source>
        <dbReference type="EMBL" id="PWN26231.1"/>
    </source>
</evidence>
<organism evidence="1 2">
    <name type="scientific">Jaminaea rosea</name>
    <dbReference type="NCBI Taxonomy" id="1569628"/>
    <lineage>
        <taxon>Eukaryota</taxon>
        <taxon>Fungi</taxon>
        <taxon>Dikarya</taxon>
        <taxon>Basidiomycota</taxon>
        <taxon>Ustilaginomycotina</taxon>
        <taxon>Exobasidiomycetes</taxon>
        <taxon>Microstromatales</taxon>
        <taxon>Microstromatales incertae sedis</taxon>
        <taxon>Jaminaea</taxon>
    </lineage>
</organism>
<accession>A0A316UPG0</accession>